<dbReference type="RefSeq" id="WP_094456523.1">
    <property type="nucleotide sequence ID" value="NZ_NOXU01000029.1"/>
</dbReference>
<evidence type="ECO:0000313" key="3">
    <source>
        <dbReference type="Proteomes" id="UP000216998"/>
    </source>
</evidence>
<dbReference type="Proteomes" id="UP000216998">
    <property type="component" value="Unassembled WGS sequence"/>
</dbReference>
<dbReference type="PANTHER" id="PTHR33303:SF2">
    <property type="entry name" value="COA-BINDING DOMAIN-CONTAINING PROTEIN"/>
    <property type="match status" value="1"/>
</dbReference>
<dbReference type="AlphaFoldDB" id="A0A255YY35"/>
<proteinExistence type="predicted"/>
<name>A0A255YY35_9PROT</name>
<dbReference type="OrthoDB" id="9804695at2"/>
<evidence type="ECO:0000313" key="2">
    <source>
        <dbReference type="EMBL" id="OYQ34112.1"/>
    </source>
</evidence>
<dbReference type="InterPro" id="IPR003781">
    <property type="entry name" value="CoA-bd"/>
</dbReference>
<dbReference type="InterPro" id="IPR036291">
    <property type="entry name" value="NAD(P)-bd_dom_sf"/>
</dbReference>
<gene>
    <name evidence="2" type="ORF">CHU95_11645</name>
</gene>
<dbReference type="Pfam" id="PF13380">
    <property type="entry name" value="CoA_binding_2"/>
    <property type="match status" value="1"/>
</dbReference>
<protein>
    <recommendedName>
        <fullName evidence="1">CoA-binding domain-containing protein</fullName>
    </recommendedName>
</protein>
<dbReference type="SUPFAM" id="SSF51735">
    <property type="entry name" value="NAD(P)-binding Rossmann-fold domains"/>
    <property type="match status" value="1"/>
</dbReference>
<accession>A0A255YY35</accession>
<keyword evidence="3" id="KW-1185">Reference proteome</keyword>
<feature type="domain" description="CoA-binding" evidence="1">
    <location>
        <begin position="15"/>
        <end position="109"/>
    </location>
</feature>
<dbReference type="PANTHER" id="PTHR33303">
    <property type="entry name" value="CYTOPLASMIC PROTEIN-RELATED"/>
    <property type="match status" value="1"/>
</dbReference>
<evidence type="ECO:0000259" key="1">
    <source>
        <dbReference type="SMART" id="SM00881"/>
    </source>
</evidence>
<dbReference type="SMART" id="SM00881">
    <property type="entry name" value="CoA_binding"/>
    <property type="match status" value="1"/>
</dbReference>
<reference evidence="2 3" key="1">
    <citation type="submission" date="2017-07" db="EMBL/GenBank/DDBJ databases">
        <title>Niveispirillum cyanobacteriorum sp. nov., isolated from cyanobacterial aggregates in a eutrophic lake.</title>
        <authorList>
            <person name="Cai H."/>
        </authorList>
    </citation>
    <scope>NUCLEOTIDE SEQUENCE [LARGE SCALE GENOMIC DNA]</scope>
    <source>
        <strain evidence="3">TH1-14</strain>
    </source>
</reference>
<dbReference type="Gene3D" id="3.40.50.720">
    <property type="entry name" value="NAD(P)-binding Rossmann-like Domain"/>
    <property type="match status" value="1"/>
</dbReference>
<sequence>MNHDQYSDDLLRHVLESARRIAVVGATADPAKPSFYVMKFLADRGHQVIPVNPALAGQTVLGQAAYASLADLPERPDMVDIFRRPDAAGKVAVEAAGRGIPYIWMQLGIRNEAAAAAAEALGSTVIMDRCPMIEVPRLYR</sequence>
<dbReference type="EMBL" id="NOXU01000029">
    <property type="protein sequence ID" value="OYQ34112.1"/>
    <property type="molecule type" value="Genomic_DNA"/>
</dbReference>
<organism evidence="2 3">
    <name type="scientific">Niveispirillum lacus</name>
    <dbReference type="NCBI Taxonomy" id="1981099"/>
    <lineage>
        <taxon>Bacteria</taxon>
        <taxon>Pseudomonadati</taxon>
        <taxon>Pseudomonadota</taxon>
        <taxon>Alphaproteobacteria</taxon>
        <taxon>Rhodospirillales</taxon>
        <taxon>Azospirillaceae</taxon>
        <taxon>Niveispirillum</taxon>
    </lineage>
</organism>
<comment type="caution">
    <text evidence="2">The sequence shown here is derived from an EMBL/GenBank/DDBJ whole genome shotgun (WGS) entry which is preliminary data.</text>
</comment>